<dbReference type="PANTHER" id="PTHR40050:SF1">
    <property type="entry name" value="INNER SPORE COAT PROTEIN H"/>
    <property type="match status" value="1"/>
</dbReference>
<dbReference type="OrthoDB" id="2387105at2759"/>
<feature type="chain" id="PRO_5012214837" description="Coth-domain-containing protein" evidence="1">
    <location>
        <begin position="19"/>
        <end position="745"/>
    </location>
</feature>
<evidence type="ECO:0008006" key="4">
    <source>
        <dbReference type="Google" id="ProtNLM"/>
    </source>
</evidence>
<keyword evidence="3" id="KW-1185">Reference proteome</keyword>
<sequence>MNIKIILFFFTLICKAISRTVVFKVISFGSKTYVNIVGGNKYEMKPINTDDILHTINVSNVPNEAFEYNYIVDDEEENFIRTLNPNIYTTYNEFYGRKDTVKKLKTFNHPPNLSNWNRSIGKTKLFDDTYIPTLHITGENVENFFHDPNTYENTNLENVKFYLKNSVETFSNVPASAKNRGFSRFQFQLWLDNDILGSKGINGRYVFKLRTGSEDPLNLRQLIYGNIIQTIGMPSLHSIMVRVYYNKKPVGFYTLQESVITYSFIQAEFYGDPSTETINPPKALGFVLDGTTGSDFEYRPEDPNYYAVFDVKPNENRDKLVSLTKAINELNTENELELAEFESKWFDIDTFHKAMAMEYLTGDWDGYWYTTGNFAVYDDPTQSTNSTYKFYFITQDHDETFGVGLWEAINKVGKKFPELSYTTMINRKWHIIDDDAEHRVLVDKFISSTPKLQKRFEKTLLSIVVNIFNPVSFREVVDTYYERYQPEVKWDYSFTRPYVVENQIPNFGYEDFIKNFEVGLDGLNWGLYEWVELRAESIKREFCITWKGDKNPPLNCNNEFGIPINPTEFTPTPQSGINETKSTSITTPIPQYYVNETKNTSTTTPISNPYIEETNNLTTTPIYTPAKIGESPILSTVTSNVVSYTKTNDINTIMTTTIINISTTPLSDITKIKTDSMTPTTSNLLIATINNAINTLSYDKATPIIESTIDSYNLNSSGSDKRISYQKIYYYLSVFLINIALYFIL</sequence>
<keyword evidence="1" id="KW-0732">Signal</keyword>
<accession>A0A1Y2ANM4</accession>
<evidence type="ECO:0000256" key="1">
    <source>
        <dbReference type="SAM" id="SignalP"/>
    </source>
</evidence>
<feature type="signal peptide" evidence="1">
    <location>
        <begin position="1"/>
        <end position="18"/>
    </location>
</feature>
<reference evidence="2 3" key="1">
    <citation type="submission" date="2016-08" db="EMBL/GenBank/DDBJ databases">
        <title>A Parts List for Fungal Cellulosomes Revealed by Comparative Genomics.</title>
        <authorList>
            <consortium name="DOE Joint Genome Institute"/>
            <person name="Haitjema C.H."/>
            <person name="Gilmore S.P."/>
            <person name="Henske J.K."/>
            <person name="Solomon K.V."/>
            <person name="De Groot R."/>
            <person name="Kuo A."/>
            <person name="Mondo S.J."/>
            <person name="Salamov A.A."/>
            <person name="Labutti K."/>
            <person name="Zhao Z."/>
            <person name="Chiniquy J."/>
            <person name="Barry K."/>
            <person name="Brewer H.M."/>
            <person name="Purvine S.O."/>
            <person name="Wright A.T."/>
            <person name="Boxma B."/>
            <person name="Van Alen T."/>
            <person name="Hackstein J.H."/>
            <person name="Baker S.E."/>
            <person name="Grigoriev I.V."/>
            <person name="O'Malley M.A."/>
        </authorList>
    </citation>
    <scope>NUCLEOTIDE SEQUENCE [LARGE SCALE GENOMIC DNA]</scope>
    <source>
        <strain evidence="2 3">G1</strain>
    </source>
</reference>
<dbReference type="Pfam" id="PF08757">
    <property type="entry name" value="CotH"/>
    <property type="match status" value="1"/>
</dbReference>
<name>A0A1Y2ANM4_9FUNG</name>
<dbReference type="STRING" id="1754190.A0A1Y2ANM4"/>
<dbReference type="Proteomes" id="UP000193920">
    <property type="component" value="Unassembled WGS sequence"/>
</dbReference>
<dbReference type="PANTHER" id="PTHR40050">
    <property type="entry name" value="INNER SPORE COAT PROTEIN H"/>
    <property type="match status" value="1"/>
</dbReference>
<evidence type="ECO:0000313" key="3">
    <source>
        <dbReference type="Proteomes" id="UP000193920"/>
    </source>
</evidence>
<dbReference type="InterPro" id="IPR014867">
    <property type="entry name" value="Spore_coat_CotH_CotH2/3/7"/>
</dbReference>
<evidence type="ECO:0000313" key="2">
    <source>
        <dbReference type="EMBL" id="ORY24084.1"/>
    </source>
</evidence>
<protein>
    <recommendedName>
        <fullName evidence="4">Coth-domain-containing protein</fullName>
    </recommendedName>
</protein>
<gene>
    <name evidence="2" type="ORF">LY90DRAFT_675317</name>
</gene>
<dbReference type="EMBL" id="MCOG01000226">
    <property type="protein sequence ID" value="ORY24084.1"/>
    <property type="molecule type" value="Genomic_DNA"/>
</dbReference>
<dbReference type="AlphaFoldDB" id="A0A1Y2ANM4"/>
<proteinExistence type="predicted"/>
<comment type="caution">
    <text evidence="2">The sequence shown here is derived from an EMBL/GenBank/DDBJ whole genome shotgun (WGS) entry which is preliminary data.</text>
</comment>
<organism evidence="2 3">
    <name type="scientific">Neocallimastix californiae</name>
    <dbReference type="NCBI Taxonomy" id="1754190"/>
    <lineage>
        <taxon>Eukaryota</taxon>
        <taxon>Fungi</taxon>
        <taxon>Fungi incertae sedis</taxon>
        <taxon>Chytridiomycota</taxon>
        <taxon>Chytridiomycota incertae sedis</taxon>
        <taxon>Neocallimastigomycetes</taxon>
        <taxon>Neocallimastigales</taxon>
        <taxon>Neocallimastigaceae</taxon>
        <taxon>Neocallimastix</taxon>
    </lineage>
</organism>